<dbReference type="OrthoDB" id="5423926at2759"/>
<feature type="compositionally biased region" description="Low complexity" evidence="1">
    <location>
        <begin position="693"/>
        <end position="704"/>
    </location>
</feature>
<sequence length="1570" mass="169194">MALPSQPLTKETANPNAATAAASAFMRREPPPTSLSSAAAAAALKARPTTPTNVAQVQSKRAVRRSASISSSGSRDRRGRELQRSPSASSMTERSFRSPSPSPARSAAPTTHDVPPVPKLPNTEQLKTGSKGVPHKRATSLQTQPFQTASQKMKNGQGSWFGAAAPGDMSNVRRAAVADHKASDDLRPSSPNSINFSYPRSMLEAANGTDVSGSPASDHAMVYDANSRRMVPRAGLLLLEQNVRNASEKSARRAKHDGSRSGTHLSKGTVGRIKGTAVEHTTPSSPPRKSRQAPVDTYAAVTQQQNEQPRHVPQSKPEPEPESELESDLESEPQLEHEQQPKAKSDLSREQTLVESEPESDIEEPAQLESRRANRTAASTSGVGLPDSSVKKQPPVVHEVPDLEEREAQPAERTAPRQRPMEAIDAVPVKTSQAQLSKGEAQAQGLPANIPTALEKSNGSIRGPRVPSESPARSPARTTHFAPTTDQLFVRHEPPSRSLSPRKSALKYSSSNRDASPSEDGSDASNALSSVVTQEEPRLSQRRSVRVSFDDQSTTVVGESAEPAEPELSQVPSPQAKKPWHSIMGRHKRDSASLDEDEKMTPRPALPFFGSIREKKTREPEERPLVRPLERSTTPVDSTNPPATSNSVSASTDLEQSSDQAIGSILASEQASRNEANISKYREPLPPVVTSVEGSGYISNSSLSSDDESESEASARKQPHSDAIPEVQTTTSNHAAQPDAVSKDRSSLQDNVPTISISHPSPRIPEEEQPESPQDFFDVPGGFPDDATATSSKAERPESVEKTSSKAPIGQPTRAAPPAPITPQRSFESTTVVPPSPQMHDIQEESEESEGSSIYSDAYEDLSDIEGDGFMSLDAIVDSPVRSTFSQKVYEKAVARSKEADTSLESTPTKANGQPPQQKPNDWDNAKAFWRSLSTHERRQLEKEAMDETDEEAFLEETARKAKSKKQKKRKLMEKSVATALAEPAFSEKTRDPNRVYQIQPGTSWTRDEAEGPQVNARATQVAKPRGGMKLRKSMRGNDASLVDRQEPVQAAGMRKSMRSSPTTTVSPQDGHFRKSLRPQPEPAAAAAGSGMRKSLRANGSPADGQKTSASLTKKPRPASYQQLAVTAEPIQAHRRIQSESRGDSSQVPVKPSLTRRGSDSSESSFRRARVGGGEGFGFRRSMRGSVQEPAAPPSDAGKGSSRFSLRSLSPTGSAFRRNSNTSSPPPVTMGSRIRPSMRSDASDASSARPRSSGFGRSSKGKKAQGASRFEDSSDEEDARPAFRSRIVDSSEDDDTPTPRPKQKRVPMTLRNKTSNNAGAAAAATKATPSTADGQDSTDLPDSDGEVERPQQSVVPNGVTSQSPKTQSTLNRSGSGRGSLGVLPRSQTADAQSTAARPNHKRRGSFMSSILRRKKNPSDKISRNVGESGSRRDTPLERTTDELDITHSNSDGQPHNSRLQQRGTNWPLPDDHENNEDEGRFDDGSQKTYVVDDEKRPSTAGGPGPSPASPTAKASFLKRRSTSHSAIGLSHPPAPASVDGQGHSIPEGSEFGTPRKKKFGALRKMFRLDD</sequence>
<accession>A0A8H4UK35</accession>
<feature type="compositionally biased region" description="Low complexity" evidence="1">
    <location>
        <begin position="97"/>
        <end position="109"/>
    </location>
</feature>
<feature type="region of interest" description="Disordered" evidence="1">
    <location>
        <begin position="244"/>
        <end position="860"/>
    </location>
</feature>
<name>A0A8H4UK35_9HYPO</name>
<feature type="compositionally biased region" description="Polar residues" evidence="1">
    <location>
        <begin position="903"/>
        <end position="920"/>
    </location>
</feature>
<keyword evidence="3" id="KW-1185">Reference proteome</keyword>
<feature type="compositionally biased region" description="Acidic residues" evidence="1">
    <location>
        <begin position="356"/>
        <end position="366"/>
    </location>
</feature>
<organism evidence="2 3">
    <name type="scientific">Fusarium zealandicum</name>
    <dbReference type="NCBI Taxonomy" id="1053134"/>
    <lineage>
        <taxon>Eukaryota</taxon>
        <taxon>Fungi</taxon>
        <taxon>Dikarya</taxon>
        <taxon>Ascomycota</taxon>
        <taxon>Pezizomycotina</taxon>
        <taxon>Sordariomycetes</taxon>
        <taxon>Hypocreomycetidae</taxon>
        <taxon>Hypocreales</taxon>
        <taxon>Nectriaceae</taxon>
        <taxon>Fusarium</taxon>
        <taxon>Fusarium staphyleae species complex</taxon>
    </lineage>
</organism>
<feature type="compositionally biased region" description="Low complexity" evidence="1">
    <location>
        <begin position="34"/>
        <end position="52"/>
    </location>
</feature>
<feature type="compositionally biased region" description="Polar residues" evidence="1">
    <location>
        <begin position="1202"/>
        <end position="1223"/>
    </location>
</feature>
<evidence type="ECO:0000313" key="3">
    <source>
        <dbReference type="Proteomes" id="UP000635477"/>
    </source>
</evidence>
<dbReference type="EMBL" id="JABEYC010000378">
    <property type="protein sequence ID" value="KAF4978353.1"/>
    <property type="molecule type" value="Genomic_DNA"/>
</dbReference>
<reference evidence="2" key="2">
    <citation type="submission" date="2020-05" db="EMBL/GenBank/DDBJ databases">
        <authorList>
            <person name="Kim H.-S."/>
            <person name="Proctor R.H."/>
            <person name="Brown D.W."/>
        </authorList>
    </citation>
    <scope>NUCLEOTIDE SEQUENCE</scope>
    <source>
        <strain evidence="2">NRRL 22465</strain>
    </source>
</reference>
<feature type="compositionally biased region" description="Polar residues" evidence="1">
    <location>
        <begin position="1387"/>
        <end position="1396"/>
    </location>
</feature>
<feature type="compositionally biased region" description="Polar residues" evidence="1">
    <location>
        <begin position="748"/>
        <end position="759"/>
    </location>
</feature>
<gene>
    <name evidence="2" type="ORF">FZEAL_5251</name>
</gene>
<feature type="compositionally biased region" description="Polar residues" evidence="1">
    <location>
        <begin position="1059"/>
        <end position="1068"/>
    </location>
</feature>
<dbReference type="Proteomes" id="UP000635477">
    <property type="component" value="Unassembled WGS sequence"/>
</dbReference>
<feature type="compositionally biased region" description="Acidic residues" evidence="1">
    <location>
        <begin position="320"/>
        <end position="333"/>
    </location>
</feature>
<feature type="compositionally biased region" description="Basic and acidic residues" evidence="1">
    <location>
        <begin position="793"/>
        <end position="804"/>
    </location>
</feature>
<feature type="compositionally biased region" description="Low complexity" evidence="1">
    <location>
        <begin position="775"/>
        <end position="786"/>
    </location>
</feature>
<feature type="compositionally biased region" description="Low complexity" evidence="1">
    <location>
        <begin position="1235"/>
        <end position="1258"/>
    </location>
</feature>
<feature type="compositionally biased region" description="Low complexity" evidence="1">
    <location>
        <begin position="1370"/>
        <end position="1386"/>
    </location>
</feature>
<feature type="compositionally biased region" description="Basic and acidic residues" evidence="1">
    <location>
        <begin position="612"/>
        <end position="630"/>
    </location>
</feature>
<feature type="region of interest" description="Disordered" evidence="1">
    <location>
        <begin position="890"/>
        <end position="1558"/>
    </location>
</feature>
<feature type="compositionally biased region" description="Polar residues" evidence="1">
    <location>
        <begin position="497"/>
        <end position="515"/>
    </location>
</feature>
<feature type="compositionally biased region" description="Basic residues" evidence="1">
    <location>
        <begin position="578"/>
        <end position="589"/>
    </location>
</feature>
<feature type="compositionally biased region" description="Polar residues" evidence="1">
    <location>
        <begin position="1"/>
        <end position="11"/>
    </location>
</feature>
<feature type="compositionally biased region" description="Basic residues" evidence="1">
    <location>
        <begin position="961"/>
        <end position="972"/>
    </location>
</feature>
<feature type="compositionally biased region" description="Basic and acidic residues" evidence="1">
    <location>
        <begin position="1469"/>
        <end position="1497"/>
    </location>
</feature>
<feature type="compositionally biased region" description="Basic and acidic residues" evidence="1">
    <location>
        <begin position="890"/>
        <end position="901"/>
    </location>
</feature>
<feature type="compositionally biased region" description="Basic and acidic residues" evidence="1">
    <location>
        <begin position="74"/>
        <end position="83"/>
    </location>
</feature>
<feature type="compositionally biased region" description="Basic and acidic residues" evidence="1">
    <location>
        <begin position="334"/>
        <end position="349"/>
    </location>
</feature>
<feature type="compositionally biased region" description="Basic and acidic residues" evidence="1">
    <location>
        <begin position="399"/>
        <end position="410"/>
    </location>
</feature>
<evidence type="ECO:0000313" key="2">
    <source>
        <dbReference type="EMBL" id="KAF4978353.1"/>
    </source>
</evidence>
<feature type="compositionally biased region" description="Basic and acidic residues" evidence="1">
    <location>
        <begin position="246"/>
        <end position="259"/>
    </location>
</feature>
<feature type="compositionally biased region" description="Polar residues" evidence="1">
    <location>
        <begin position="632"/>
        <end position="677"/>
    </location>
</feature>
<feature type="compositionally biased region" description="Polar residues" evidence="1">
    <location>
        <begin position="1350"/>
        <end position="1369"/>
    </location>
</feature>
<feature type="compositionally biased region" description="Low complexity" evidence="1">
    <location>
        <begin position="1313"/>
        <end position="1332"/>
    </location>
</feature>
<feature type="compositionally biased region" description="Low complexity" evidence="1">
    <location>
        <begin position="12"/>
        <end position="24"/>
    </location>
</feature>
<feature type="compositionally biased region" description="Basic and acidic residues" evidence="1">
    <location>
        <begin position="1429"/>
        <end position="1445"/>
    </location>
</feature>
<proteinExistence type="predicted"/>
<feature type="compositionally biased region" description="Basic and acidic residues" evidence="1">
    <location>
        <begin position="934"/>
        <end position="946"/>
    </location>
</feature>
<reference evidence="2" key="1">
    <citation type="journal article" date="2020" name="BMC Genomics">
        <title>Correction to: Identification and distribution of gene clusters required for synthesis of sphingolipid metabolism inhibitors in diverse species of the filamentous fungus Fusarium.</title>
        <authorList>
            <person name="Kim H.S."/>
            <person name="Lohmar J.M."/>
            <person name="Busman M."/>
            <person name="Brown D.W."/>
            <person name="Naumann T.A."/>
            <person name="Divon H.H."/>
            <person name="Lysoe E."/>
            <person name="Uhlig S."/>
            <person name="Proctor R.H."/>
        </authorList>
    </citation>
    <scope>NUCLEOTIDE SEQUENCE</scope>
    <source>
        <strain evidence="2">NRRL 22465</strain>
    </source>
</reference>
<comment type="caution">
    <text evidence="2">The sequence shown here is derived from an EMBL/GenBank/DDBJ whole genome shotgun (WGS) entry which is preliminary data.</text>
</comment>
<feature type="compositionally biased region" description="Polar residues" evidence="1">
    <location>
        <begin position="84"/>
        <end position="93"/>
    </location>
</feature>
<feature type="compositionally biased region" description="Polar residues" evidence="1">
    <location>
        <begin position="1446"/>
        <end position="1464"/>
    </location>
</feature>
<feature type="region of interest" description="Disordered" evidence="1">
    <location>
        <begin position="1"/>
        <end position="166"/>
    </location>
</feature>
<evidence type="ECO:0000256" key="1">
    <source>
        <dbReference type="SAM" id="MobiDB-lite"/>
    </source>
</evidence>
<feature type="compositionally biased region" description="Polar residues" evidence="1">
    <location>
        <begin position="139"/>
        <end position="158"/>
    </location>
</feature>
<protein>
    <submittedName>
        <fullName evidence="2">Uncharacterized protein</fullName>
    </submittedName>
</protein>
<feature type="compositionally biased region" description="Polar residues" evidence="1">
    <location>
        <begin position="523"/>
        <end position="533"/>
    </location>
</feature>